<proteinExistence type="predicted"/>
<reference evidence="2" key="1">
    <citation type="submission" date="2020-08" db="EMBL/GenBank/DDBJ databases">
        <title>Multicomponent nature underlies the extraordinary mechanical properties of spider dragline silk.</title>
        <authorList>
            <person name="Kono N."/>
            <person name="Nakamura H."/>
            <person name="Mori M."/>
            <person name="Yoshida Y."/>
            <person name="Ohtoshi R."/>
            <person name="Malay A.D."/>
            <person name="Moran D.A.P."/>
            <person name="Tomita M."/>
            <person name="Numata K."/>
            <person name="Arakawa K."/>
        </authorList>
    </citation>
    <scope>NUCLEOTIDE SEQUENCE</scope>
</reference>
<keyword evidence="3" id="KW-1185">Reference proteome</keyword>
<protein>
    <submittedName>
        <fullName evidence="2">Transposable element Tcb1 transposase</fullName>
    </submittedName>
</protein>
<dbReference type="Proteomes" id="UP000887159">
    <property type="component" value="Unassembled WGS sequence"/>
</dbReference>
<dbReference type="EMBL" id="BMAU01021284">
    <property type="protein sequence ID" value="GFY08960.1"/>
    <property type="molecule type" value="Genomic_DNA"/>
</dbReference>
<name>A0A8X6VK55_TRICX</name>
<gene>
    <name evidence="2" type="primary">X975_03256</name>
    <name evidence="2" type="ORF">TNCV_4661511</name>
</gene>
<organism evidence="2 3">
    <name type="scientific">Trichonephila clavipes</name>
    <name type="common">Golden silk orbweaver</name>
    <name type="synonym">Nephila clavipes</name>
    <dbReference type="NCBI Taxonomy" id="2585209"/>
    <lineage>
        <taxon>Eukaryota</taxon>
        <taxon>Metazoa</taxon>
        <taxon>Ecdysozoa</taxon>
        <taxon>Arthropoda</taxon>
        <taxon>Chelicerata</taxon>
        <taxon>Arachnida</taxon>
        <taxon>Araneae</taxon>
        <taxon>Araneomorphae</taxon>
        <taxon>Entelegynae</taxon>
        <taxon>Araneoidea</taxon>
        <taxon>Nephilidae</taxon>
        <taxon>Trichonephila</taxon>
    </lineage>
</organism>
<feature type="domain" description="Tc1-like transposase DDE" evidence="1">
    <location>
        <begin position="195"/>
        <end position="244"/>
    </location>
</feature>
<dbReference type="InterPro" id="IPR038717">
    <property type="entry name" value="Tc1-like_DDE_dom"/>
</dbReference>
<dbReference type="AlphaFoldDB" id="A0A8X6VK55"/>
<dbReference type="GO" id="GO:0003676">
    <property type="term" value="F:nucleic acid binding"/>
    <property type="evidence" value="ECO:0007669"/>
    <property type="project" value="InterPro"/>
</dbReference>
<accession>A0A8X6VK55</accession>
<dbReference type="Pfam" id="PF13358">
    <property type="entry name" value="DDE_3"/>
    <property type="match status" value="1"/>
</dbReference>
<dbReference type="Gene3D" id="3.30.420.10">
    <property type="entry name" value="Ribonuclease H-like superfamily/Ribonuclease H"/>
    <property type="match status" value="1"/>
</dbReference>
<dbReference type="InterPro" id="IPR036397">
    <property type="entry name" value="RNaseH_sf"/>
</dbReference>
<evidence type="ECO:0000313" key="2">
    <source>
        <dbReference type="EMBL" id="GFY08960.1"/>
    </source>
</evidence>
<evidence type="ECO:0000313" key="3">
    <source>
        <dbReference type="Proteomes" id="UP000887159"/>
    </source>
</evidence>
<comment type="caution">
    <text evidence="2">The sequence shown here is derived from an EMBL/GenBank/DDBJ whole genome shotgun (WGS) entry which is preliminary data.</text>
</comment>
<sequence length="255" mass="29594">MPRKRLRAEYQQLPPAEQHRMHFLLSSITRRKDSEPQKSATDCTNRHILQDAFSTARGVQSLLPSLRVHSKAVKLSVTDCMLAQQPQYRAAQLYVNVMTTGLMNVIECCFERSVRETRRATVKQHTTQMNQGATGSGFQTTVQRSLLHLVLRSRRLVHAPMLTAVHQQRRLEFSHRYRNWASNERRQDGGIYQQDIAECHATDSIRAWFKEHQNQFIVLPCPENSPDLNPINNLWNHLDRVVRAMDPHARNLVQQ</sequence>
<evidence type="ECO:0000259" key="1">
    <source>
        <dbReference type="Pfam" id="PF13358"/>
    </source>
</evidence>